<sequence>MEHADHKNLEDLFIAEYADERDGRDLRPFFLDLDLGVNLQTASRVQIQATFALGFPTFARDGDFVFDEEGIPTKWLATARWVKLYLRVDEPKLMDIENRIPMVQDERADQQTIDPDGMSGAPVFFIAKTNENDAFMGFAGMITDARDRRYMVYDAQVLKQVLDTYVDEPSDVSSPVPDLE</sequence>
<protein>
    <recommendedName>
        <fullName evidence="3">Trypsin-like peptidase domain-containing protein</fullName>
    </recommendedName>
</protein>
<evidence type="ECO:0008006" key="3">
    <source>
        <dbReference type="Google" id="ProtNLM"/>
    </source>
</evidence>
<organism evidence="1 2">
    <name type="scientific">Aureimonas altamirensis DSM 21988</name>
    <dbReference type="NCBI Taxonomy" id="1121026"/>
    <lineage>
        <taxon>Bacteria</taxon>
        <taxon>Pseudomonadati</taxon>
        <taxon>Pseudomonadota</taxon>
        <taxon>Alphaproteobacteria</taxon>
        <taxon>Hyphomicrobiales</taxon>
        <taxon>Aurantimonadaceae</taxon>
        <taxon>Aureimonas</taxon>
    </lineage>
</organism>
<dbReference type="RefSeq" id="WP_060610131.1">
    <property type="nucleotide sequence ID" value="NZ_FQZC01000005.1"/>
</dbReference>
<comment type="caution">
    <text evidence="1">The sequence shown here is derived from an EMBL/GenBank/DDBJ whole genome shotgun (WGS) entry which is preliminary data.</text>
</comment>
<evidence type="ECO:0000313" key="2">
    <source>
        <dbReference type="Proteomes" id="UP000184290"/>
    </source>
</evidence>
<dbReference type="Proteomes" id="UP000184290">
    <property type="component" value="Unassembled WGS sequence"/>
</dbReference>
<evidence type="ECO:0000313" key="1">
    <source>
        <dbReference type="EMBL" id="SHJ95004.1"/>
    </source>
</evidence>
<accession>A0ABY1IQU6</accession>
<proteinExistence type="predicted"/>
<name>A0ABY1IQU6_9HYPH</name>
<reference evidence="1 2" key="1">
    <citation type="submission" date="2016-11" db="EMBL/GenBank/DDBJ databases">
        <authorList>
            <person name="Varghese N."/>
            <person name="Submissions S."/>
        </authorList>
    </citation>
    <scope>NUCLEOTIDE SEQUENCE [LARGE SCALE GENOMIC DNA]</scope>
    <source>
        <strain evidence="1 2">DSM 21988</strain>
    </source>
</reference>
<keyword evidence="2" id="KW-1185">Reference proteome</keyword>
<gene>
    <name evidence="1" type="ORF">SAMN02745911_3791</name>
</gene>
<dbReference type="EMBL" id="FQZC01000005">
    <property type="protein sequence ID" value="SHJ95004.1"/>
    <property type="molecule type" value="Genomic_DNA"/>
</dbReference>